<evidence type="ECO:0000313" key="3">
    <source>
        <dbReference type="Proteomes" id="UP000186221"/>
    </source>
</evidence>
<feature type="domain" description="ABM" evidence="1">
    <location>
        <begin position="2"/>
        <end position="90"/>
    </location>
</feature>
<gene>
    <name evidence="2" type="ORF">SAMN05421580_1097</name>
</gene>
<evidence type="ECO:0000259" key="1">
    <source>
        <dbReference type="PROSITE" id="PS51725"/>
    </source>
</evidence>
<dbReference type="Gene3D" id="3.30.70.100">
    <property type="match status" value="1"/>
</dbReference>
<keyword evidence="3" id="KW-1185">Reference proteome</keyword>
<reference evidence="3" key="1">
    <citation type="submission" date="2017-01" db="EMBL/GenBank/DDBJ databases">
        <authorList>
            <person name="Varghese N."/>
            <person name="Submissions S."/>
        </authorList>
    </citation>
    <scope>NUCLEOTIDE SEQUENCE [LARGE SCALE GENOMIC DNA]</scope>
    <source>
        <strain evidence="3">DSM 19945</strain>
    </source>
</reference>
<dbReference type="InterPro" id="IPR011008">
    <property type="entry name" value="Dimeric_a/b-barrel"/>
</dbReference>
<protein>
    <submittedName>
        <fullName evidence="2">Autoinducer 2-degrading protein</fullName>
    </submittedName>
</protein>
<evidence type="ECO:0000313" key="2">
    <source>
        <dbReference type="EMBL" id="SIT04744.1"/>
    </source>
</evidence>
<name>A0A1N7P2F8_9RHOB</name>
<dbReference type="Proteomes" id="UP000186221">
    <property type="component" value="Unassembled WGS sequence"/>
</dbReference>
<dbReference type="EMBL" id="FTOG01000009">
    <property type="protein sequence ID" value="SIT04744.1"/>
    <property type="molecule type" value="Genomic_DNA"/>
</dbReference>
<dbReference type="RefSeq" id="WP_076485530.1">
    <property type="nucleotide sequence ID" value="NZ_FTOG01000009.1"/>
</dbReference>
<dbReference type="InterPro" id="IPR050744">
    <property type="entry name" value="AI-2_Isomerase_LsrG"/>
</dbReference>
<dbReference type="Pfam" id="PF03992">
    <property type="entry name" value="ABM"/>
    <property type="match status" value="1"/>
</dbReference>
<dbReference type="InterPro" id="IPR007138">
    <property type="entry name" value="ABM_dom"/>
</dbReference>
<dbReference type="OrthoDB" id="287932at2"/>
<dbReference type="PANTHER" id="PTHR33336:SF1">
    <property type="entry name" value="(4S)-4-HYDROXY-5-PHOSPHONOOXYPENTANE-2,3-DIONE ISOMERASE"/>
    <property type="match status" value="1"/>
</dbReference>
<dbReference type="PANTHER" id="PTHR33336">
    <property type="entry name" value="QUINOL MONOOXYGENASE YGIN-RELATED"/>
    <property type="match status" value="1"/>
</dbReference>
<dbReference type="GO" id="GO:0016491">
    <property type="term" value="F:oxidoreductase activity"/>
    <property type="evidence" value="ECO:0007669"/>
    <property type="project" value="TreeGrafter"/>
</dbReference>
<dbReference type="GO" id="GO:0005829">
    <property type="term" value="C:cytosol"/>
    <property type="evidence" value="ECO:0007669"/>
    <property type="project" value="TreeGrafter"/>
</dbReference>
<proteinExistence type="predicted"/>
<accession>A0A1N7P2F8</accession>
<organism evidence="2 3">
    <name type="scientific">Rhodobacter aestuarii</name>
    <dbReference type="NCBI Taxonomy" id="453582"/>
    <lineage>
        <taxon>Bacteria</taxon>
        <taxon>Pseudomonadati</taxon>
        <taxon>Pseudomonadota</taxon>
        <taxon>Alphaproteobacteria</taxon>
        <taxon>Rhodobacterales</taxon>
        <taxon>Rhodobacter group</taxon>
        <taxon>Rhodobacter</taxon>
    </lineage>
</organism>
<sequence length="105" mass="12074">MFVQLVHIRVKPGCVERFLEVFRVNFEGTRAEPGNYRFDVLQDPEDDHHFVIYEGFVNEAAVDEHRKTAHYAEVVKGLAEIQIGGREKQFFRMVMPDHAAALAGE</sequence>
<dbReference type="PROSITE" id="PS51725">
    <property type="entry name" value="ABM"/>
    <property type="match status" value="1"/>
</dbReference>
<dbReference type="AlphaFoldDB" id="A0A1N7P2F8"/>
<dbReference type="SUPFAM" id="SSF54909">
    <property type="entry name" value="Dimeric alpha+beta barrel"/>
    <property type="match status" value="1"/>
</dbReference>
<dbReference type="STRING" id="453582.SAMN05421580_1097"/>